<evidence type="ECO:0000313" key="1">
    <source>
        <dbReference type="EMBL" id="RZS91446.1"/>
    </source>
</evidence>
<gene>
    <name evidence="1" type="ORF">EV189_0687</name>
</gene>
<dbReference type="RefSeq" id="WP_165400106.1">
    <property type="nucleotide sequence ID" value="NZ_SGXD01000001.1"/>
</dbReference>
<dbReference type="Gene3D" id="3.40.50.300">
    <property type="entry name" value="P-loop containing nucleotide triphosphate hydrolases"/>
    <property type="match status" value="1"/>
</dbReference>
<protein>
    <recommendedName>
        <fullName evidence="3">Hpr(Ser) kinase/phosphatase</fullName>
    </recommendedName>
</protein>
<organism evidence="1 2">
    <name type="scientific">Motilibacter rhizosphaerae</name>
    <dbReference type="NCBI Taxonomy" id="598652"/>
    <lineage>
        <taxon>Bacteria</taxon>
        <taxon>Bacillati</taxon>
        <taxon>Actinomycetota</taxon>
        <taxon>Actinomycetes</taxon>
        <taxon>Motilibacterales</taxon>
        <taxon>Motilibacteraceae</taxon>
        <taxon>Motilibacter</taxon>
    </lineage>
</organism>
<name>A0A4Q7NVZ1_9ACTN</name>
<sequence>MSTGTVTAAGAWFDAASASWQEAARRRGRHDVDLDVGGVRLRLAFAGEELVPDLTMALGHLRVPPGDAALEVRLFDSGSTGVAPPRFPWQAPDVGHRGLVAGVSDDDVSTVFHGDLMALDGDFRALSLVRRSTGEALFWVLDRDRVPWWERAAPLRTLLHWALRGPRRLLVHAACVGTGGSGVLLAGPGGSGKSTTAVAALQAGLQYAGDDYVLVETGAETATGTGVRAHSVYGTAKLTAESAALLPGLPPVHPSAYDGAKRVVDVGALHGDRLVRALDVRALVLPRPVPGSPTRLRPATAAQALMALAPTTVLQLPPDGGAALAPLAALARAVPVWHLDLGGDPREAVELVARLCAEGP</sequence>
<dbReference type="EMBL" id="SGXD01000001">
    <property type="protein sequence ID" value="RZS91446.1"/>
    <property type="molecule type" value="Genomic_DNA"/>
</dbReference>
<dbReference type="InterPro" id="IPR027417">
    <property type="entry name" value="P-loop_NTPase"/>
</dbReference>
<proteinExistence type="predicted"/>
<evidence type="ECO:0000313" key="2">
    <source>
        <dbReference type="Proteomes" id="UP000293638"/>
    </source>
</evidence>
<dbReference type="SUPFAM" id="SSF53795">
    <property type="entry name" value="PEP carboxykinase-like"/>
    <property type="match status" value="1"/>
</dbReference>
<keyword evidence="2" id="KW-1185">Reference proteome</keyword>
<reference evidence="1 2" key="1">
    <citation type="submission" date="2019-02" db="EMBL/GenBank/DDBJ databases">
        <title>Genomic Encyclopedia of Type Strains, Phase IV (KMG-IV): sequencing the most valuable type-strain genomes for metagenomic binning, comparative biology and taxonomic classification.</title>
        <authorList>
            <person name="Goeker M."/>
        </authorList>
    </citation>
    <scope>NUCLEOTIDE SEQUENCE [LARGE SCALE GENOMIC DNA]</scope>
    <source>
        <strain evidence="1 2">DSM 45622</strain>
    </source>
</reference>
<dbReference type="AlphaFoldDB" id="A0A4Q7NVZ1"/>
<dbReference type="Proteomes" id="UP000293638">
    <property type="component" value="Unassembled WGS sequence"/>
</dbReference>
<accession>A0A4Q7NVZ1</accession>
<comment type="caution">
    <text evidence="1">The sequence shown here is derived from an EMBL/GenBank/DDBJ whole genome shotgun (WGS) entry which is preliminary data.</text>
</comment>
<evidence type="ECO:0008006" key="3">
    <source>
        <dbReference type="Google" id="ProtNLM"/>
    </source>
</evidence>